<proteinExistence type="predicted"/>
<organism evidence="2 3">
    <name type="scientific">Corallococcus llansteffanensis</name>
    <dbReference type="NCBI Taxonomy" id="2316731"/>
    <lineage>
        <taxon>Bacteria</taxon>
        <taxon>Pseudomonadati</taxon>
        <taxon>Myxococcota</taxon>
        <taxon>Myxococcia</taxon>
        <taxon>Myxococcales</taxon>
        <taxon>Cystobacterineae</taxon>
        <taxon>Myxococcaceae</taxon>
        <taxon>Corallococcus</taxon>
    </lineage>
</organism>
<evidence type="ECO:0000313" key="2">
    <source>
        <dbReference type="EMBL" id="RKH55941.1"/>
    </source>
</evidence>
<protein>
    <submittedName>
        <fullName evidence="2">Uncharacterized protein</fullName>
    </submittedName>
</protein>
<feature type="region of interest" description="Disordered" evidence="1">
    <location>
        <begin position="264"/>
        <end position="284"/>
    </location>
</feature>
<accession>A0A3A8PMN9</accession>
<feature type="compositionally biased region" description="Basic and acidic residues" evidence="1">
    <location>
        <begin position="230"/>
        <end position="246"/>
    </location>
</feature>
<evidence type="ECO:0000256" key="1">
    <source>
        <dbReference type="SAM" id="MobiDB-lite"/>
    </source>
</evidence>
<dbReference type="AlphaFoldDB" id="A0A3A8PMN9"/>
<dbReference type="EMBL" id="RAWB01000230">
    <property type="protein sequence ID" value="RKH55941.1"/>
    <property type="molecule type" value="Genomic_DNA"/>
</dbReference>
<evidence type="ECO:0000313" key="3">
    <source>
        <dbReference type="Proteomes" id="UP000272888"/>
    </source>
</evidence>
<dbReference type="RefSeq" id="WP_120645191.1">
    <property type="nucleotide sequence ID" value="NZ_RAWB01000230.1"/>
</dbReference>
<comment type="caution">
    <text evidence="2">The sequence shown here is derived from an EMBL/GenBank/DDBJ whole genome shotgun (WGS) entry which is preliminary data.</text>
</comment>
<sequence>MMRAWVWLALGLQLGCGGGVDPRDLDGDGHPAELDCDDGNPTVWRSVTGYADTDGDGHGEEFQPVTCVGDKTRGWTTQASDCAPLDATRWRSVPGLYADSDGDGATSTGTVTGCVGDTLAGYREQPRAPDCDDQDATASALAQAWVDADADGVGAGEAIAWCPSRGRTPPSGHVLTSGDCAPRDTRFWQPLPFTHRDEDGDGFVVAVEGTVCSGTHLPEGYGTEPLPTDCDDHNPSRTEPVERWWDPDGDGYGDGAPVARCVGPRESSPGETFRGGDCAPGDGTRWQPRTYASRDGDGDGHLSPATGTVCSGFWLPLGYSTAVQDDDCDDGDVARFRTWSVHADTDGDGVGSGPSTALCGAATVPTGYSTQATDCASQDATAWRMLGFTYRDADGDTYTVPQDGALCAGTSLPTGYATRPMSGVDCDDTNATAYRNVNAYADTDGDGTGAGAPTLLCTNGQVPSPWSTTDTDCATEDATRWQDLTASHADHDGDGFTAPIAVQRFCTGKTLPAPYFLEAVGNDCDDADAARFRWRFLYRDQDADGVGATPRQVTCIGPGVLAGWSLYGDDADDSNPGIQTDEAAEDELSLLLDL</sequence>
<gene>
    <name evidence="2" type="ORF">D7V93_21475</name>
</gene>
<feature type="region of interest" description="Disordered" evidence="1">
    <location>
        <begin position="224"/>
        <end position="250"/>
    </location>
</feature>
<name>A0A3A8PMN9_9BACT</name>
<dbReference type="Proteomes" id="UP000272888">
    <property type="component" value="Unassembled WGS sequence"/>
</dbReference>
<reference evidence="3" key="1">
    <citation type="submission" date="2018-09" db="EMBL/GenBank/DDBJ databases">
        <authorList>
            <person name="Livingstone P.G."/>
            <person name="Whitworth D.E."/>
        </authorList>
    </citation>
    <scope>NUCLEOTIDE SEQUENCE [LARGE SCALE GENOMIC DNA]</scope>
    <source>
        <strain evidence="3">CA051B</strain>
    </source>
</reference>
<keyword evidence="3" id="KW-1185">Reference proteome</keyword>